<dbReference type="PROSITE" id="PS01357">
    <property type="entry name" value="ZF_ZZ_1"/>
    <property type="match status" value="1"/>
</dbReference>
<dbReference type="PROSITE" id="PS50135">
    <property type="entry name" value="ZF_ZZ_2"/>
    <property type="match status" value="4"/>
</dbReference>
<dbReference type="EMBL" id="CAHR02000066">
    <property type="protein sequence ID" value="CCG81990.1"/>
    <property type="molecule type" value="Genomic_DNA"/>
</dbReference>
<dbReference type="VEuPathDB" id="FungiDB:TAPDE_001900"/>
<evidence type="ECO:0000256" key="2">
    <source>
        <dbReference type="ARBA" id="ARBA00022771"/>
    </source>
</evidence>
<feature type="domain" description="ZZ-type" evidence="6">
    <location>
        <begin position="520"/>
        <end position="570"/>
    </location>
</feature>
<feature type="domain" description="ZZ-type" evidence="6">
    <location>
        <begin position="445"/>
        <end position="496"/>
    </location>
</feature>
<dbReference type="InterPro" id="IPR000433">
    <property type="entry name" value="Znf_ZZ"/>
</dbReference>
<keyword evidence="8" id="KW-1185">Reference proteome</keyword>
<protein>
    <submittedName>
        <fullName evidence="7">ZZ type zinc finger domain protein</fullName>
    </submittedName>
</protein>
<dbReference type="Pfam" id="PF16158">
    <property type="entry name" value="N_BRCA1_IG"/>
    <property type="match status" value="1"/>
</dbReference>
<organism evidence="7 8">
    <name type="scientific">Taphrina deformans (strain PYCC 5710 / ATCC 11124 / CBS 356.35 / IMI 108563 / JCM 9778 / NBRC 8474)</name>
    <name type="common">Peach leaf curl fungus</name>
    <name type="synonym">Lalaria deformans</name>
    <dbReference type="NCBI Taxonomy" id="1097556"/>
    <lineage>
        <taxon>Eukaryota</taxon>
        <taxon>Fungi</taxon>
        <taxon>Dikarya</taxon>
        <taxon>Ascomycota</taxon>
        <taxon>Taphrinomycotina</taxon>
        <taxon>Taphrinomycetes</taxon>
        <taxon>Taphrinales</taxon>
        <taxon>Taphrinaceae</taxon>
        <taxon>Taphrina</taxon>
    </lineage>
</organism>
<gene>
    <name evidence="7" type="ORF">TAPDE_001900</name>
</gene>
<proteinExistence type="predicted"/>
<evidence type="ECO:0000313" key="8">
    <source>
        <dbReference type="Proteomes" id="UP000013776"/>
    </source>
</evidence>
<dbReference type="InterPro" id="IPR043145">
    <property type="entry name" value="Znf_ZZ_sf"/>
</dbReference>
<dbReference type="PANTHER" id="PTHR20930">
    <property type="entry name" value="OVARIAN CARCINOMA ANTIGEN CA125-RELATED"/>
    <property type="match status" value="1"/>
</dbReference>
<evidence type="ECO:0000256" key="5">
    <source>
        <dbReference type="SAM" id="MobiDB-lite"/>
    </source>
</evidence>
<dbReference type="SMART" id="SM00291">
    <property type="entry name" value="ZnF_ZZ"/>
    <property type="match status" value="4"/>
</dbReference>
<dbReference type="Pfam" id="PF00569">
    <property type="entry name" value="ZZ"/>
    <property type="match status" value="4"/>
</dbReference>
<dbReference type="STRING" id="1097556.R4X992"/>
<feature type="region of interest" description="Disordered" evidence="5">
    <location>
        <begin position="797"/>
        <end position="834"/>
    </location>
</feature>
<dbReference type="eggNOG" id="KOG4582">
    <property type="taxonomic scope" value="Eukaryota"/>
</dbReference>
<dbReference type="InterPro" id="IPR013783">
    <property type="entry name" value="Ig-like_fold"/>
</dbReference>
<dbReference type="CDD" id="cd02249">
    <property type="entry name" value="ZZ"/>
    <property type="match status" value="1"/>
</dbReference>
<accession>R4X992</accession>
<evidence type="ECO:0000259" key="6">
    <source>
        <dbReference type="PROSITE" id="PS50135"/>
    </source>
</evidence>
<feature type="compositionally biased region" description="Acidic residues" evidence="5">
    <location>
        <begin position="807"/>
        <end position="834"/>
    </location>
</feature>
<comment type="caution">
    <text evidence="7">The sequence shown here is derived from an EMBL/GenBank/DDBJ whole genome shotgun (WGS) entry which is preliminary data.</text>
</comment>
<reference evidence="7 8" key="1">
    <citation type="journal article" date="2013" name="MBio">
        <title>Genome sequencing of the plant pathogen Taphrina deformans, the causal agent of peach leaf curl.</title>
        <authorList>
            <person name="Cisse O.H."/>
            <person name="Almeida J.M.G.C.F."/>
            <person name="Fonseca A."/>
            <person name="Kumar A.A."/>
            <person name="Salojaervi J."/>
            <person name="Overmyer K."/>
            <person name="Hauser P.M."/>
            <person name="Pagni M."/>
        </authorList>
    </citation>
    <scope>NUCLEOTIDE SEQUENCE [LARGE SCALE GENOMIC DNA]</scope>
    <source>
        <strain evidence="8">PYCC 5710 / ATCC 11124 / CBS 356.35 / IMI 108563 / JCM 9778 / NBRC 8474</strain>
    </source>
</reference>
<dbReference type="Proteomes" id="UP000013776">
    <property type="component" value="Unassembled WGS sequence"/>
</dbReference>
<dbReference type="AlphaFoldDB" id="R4X992"/>
<name>R4X992_TAPDE</name>
<dbReference type="OrthoDB" id="5344568at2759"/>
<keyword evidence="1" id="KW-0479">Metal-binding</keyword>
<dbReference type="Gene3D" id="3.30.60.90">
    <property type="match status" value="4"/>
</dbReference>
<evidence type="ECO:0000256" key="1">
    <source>
        <dbReference type="ARBA" id="ARBA00022723"/>
    </source>
</evidence>
<dbReference type="InterPro" id="IPR032350">
    <property type="entry name" value="Nbr1_FW"/>
</dbReference>
<evidence type="ECO:0000256" key="4">
    <source>
        <dbReference type="PROSITE-ProRule" id="PRU00228"/>
    </source>
</evidence>
<feature type="domain" description="ZZ-type" evidence="6">
    <location>
        <begin position="251"/>
        <end position="304"/>
    </location>
</feature>
<dbReference type="GO" id="GO:0008270">
    <property type="term" value="F:zinc ion binding"/>
    <property type="evidence" value="ECO:0007669"/>
    <property type="project" value="UniProtKB-KW"/>
</dbReference>
<sequence length="834" mass="91482">MPMEQNIAVKWSLKDTYRAKLAIDDLFDPTTNYSPVHGEIYAKLQAATSLTSGSATWEPVSGAVTIEIRTPGSKVYERLDKHHRDGTVNAGRARLRVVAGQDLNSAATPTLKRSTTSTHSPVTSDSTHCPDLLKVFLEAGSSSEPVAIKPALKQPALFVKEKEEGANGIATAQTTPANAWKSFSTRLNEPFTRPLTDNLTRADVDQMIEAKLSEFSRNLFDATVCSDVAGATATAARAGPAENTEKKASHRHNAICDSCDSYIVGVRWKCLGCPDFDACEDCRESAQKEHSTHRFVKIMDDAIVRAVSHHNMEVHAGILCDGPQCTNRKTSISGDRYKCSICADYDLCAACEVHPENKHNPSHPMIKLKKPSRLTVAVENEDMSVTKDIKRTEAHASPVVDFKFEDLQRRVVTPTEEFRDAFANIGAKVRQAITQKGNSLRVVKHLTVACDSCNQMIRGSRFMCATCVDFDLCQACYEQSLHDRSHVFVRYNHFVNNIVTPRLKIDAVSVDSVQKAGKSAFNYSCDECNTKPQTGKRYNCLVCEDYDACEGCKDVHLNSHPMQIIPLFQAQRSRKLSLRTDENVAEQKSTSEDDAITVPHKSGDITVEDLDIPERLSADFVEDISIPDSTTIDAGAQFVKQWLVKNDGNVPWPVGVKAACVGGLKLTAVSAFNGKEILTETETMVHPGQSAVISAFLQAPKESQDNVVSYFRLFTPDDACFGCSLWVDVDVKSATVARSVDNVVAEVDDENNAIPGTESVRSHVDEVSTTTTESTMIFPSASMELAKAPLSSIDSHSIAGTQRGETWESESEVVLSDDDDDYDVLDNESFVGDE</sequence>
<evidence type="ECO:0000313" key="7">
    <source>
        <dbReference type="EMBL" id="CCG81990.1"/>
    </source>
</evidence>
<dbReference type="SUPFAM" id="SSF57850">
    <property type="entry name" value="RING/U-box"/>
    <property type="match status" value="4"/>
</dbReference>
<dbReference type="CDD" id="cd02340">
    <property type="entry name" value="ZZ_NBR1_like"/>
    <property type="match status" value="2"/>
</dbReference>
<dbReference type="Gene3D" id="2.60.40.10">
    <property type="entry name" value="Immunoglobulins"/>
    <property type="match status" value="1"/>
</dbReference>
<evidence type="ECO:0000256" key="3">
    <source>
        <dbReference type="ARBA" id="ARBA00022833"/>
    </source>
</evidence>
<keyword evidence="2 4" id="KW-0863">Zinc-finger</keyword>
<dbReference type="CDD" id="cd14947">
    <property type="entry name" value="NBR1_like"/>
    <property type="match status" value="1"/>
</dbReference>
<keyword evidence="3" id="KW-0862">Zinc</keyword>
<feature type="domain" description="ZZ-type" evidence="6">
    <location>
        <begin position="320"/>
        <end position="373"/>
    </location>
</feature>
<dbReference type="PANTHER" id="PTHR20930:SF0">
    <property type="entry name" value="PROTEIN ILRUN"/>
    <property type="match status" value="1"/>
</dbReference>